<reference evidence="2 3" key="1">
    <citation type="submission" date="2018-10" db="EMBL/GenBank/DDBJ databases">
        <title>Falsibacillus sp. genome draft.</title>
        <authorList>
            <person name="Shi S."/>
        </authorList>
    </citation>
    <scope>NUCLEOTIDE SEQUENCE [LARGE SCALE GENOMIC DNA]</scope>
    <source>
        <strain evidence="2 3">GY 10110</strain>
    </source>
</reference>
<name>A0A3L7K363_9BACI</name>
<proteinExistence type="predicted"/>
<dbReference type="PANTHER" id="PTHR42759">
    <property type="entry name" value="MOXR FAMILY PROTEIN"/>
    <property type="match status" value="1"/>
</dbReference>
<dbReference type="PIRSF" id="PIRSF002849">
    <property type="entry name" value="AAA_ATPase_chaperone_MoxR_prd"/>
    <property type="match status" value="1"/>
</dbReference>
<dbReference type="OrthoDB" id="9808397at2"/>
<dbReference type="Proteomes" id="UP000276770">
    <property type="component" value="Unassembled WGS sequence"/>
</dbReference>
<feature type="domain" description="AAA+ ATPase" evidence="1">
    <location>
        <begin position="34"/>
        <end position="176"/>
    </location>
</feature>
<dbReference type="EMBL" id="RCVZ01000002">
    <property type="protein sequence ID" value="RLQ97516.1"/>
    <property type="molecule type" value="Genomic_DNA"/>
</dbReference>
<dbReference type="Gene3D" id="1.10.8.80">
    <property type="entry name" value="Magnesium chelatase subunit I, C-Terminal domain"/>
    <property type="match status" value="1"/>
</dbReference>
<dbReference type="GO" id="GO:0016887">
    <property type="term" value="F:ATP hydrolysis activity"/>
    <property type="evidence" value="ECO:0007669"/>
    <property type="project" value="InterPro"/>
</dbReference>
<dbReference type="InterPro" id="IPR041628">
    <property type="entry name" value="ChlI/MoxR_AAA_lid"/>
</dbReference>
<sequence>MGLEREIERLKNEMNRVMVGRENDIELLVIGLLQGGHLLLESVPGTGKTLLAKTFARCIKSQFRRIQFTPDVLPSDITGIQYFNPQTKDFQLRPGPVMTNILLADEINRATPRTQSSLLEVMEERQVTIDGETLKMEEPFMVIATQNPVESQQGTFPLPAAQLDRFFMKISIPFPSFQEEKEILKRFRSENPLEAINEVLTVEQINELKTKVKQVIVSEDIENYILYIVQSTRDHPALELGVSSRAALALVKAAQGAAFIRGRNYVIPEDVKSLAPNVLVHRLHLTPESSLTRSTDEIFKEILNSVDAPVESGA</sequence>
<dbReference type="SUPFAM" id="SSF52540">
    <property type="entry name" value="P-loop containing nucleoside triphosphate hydrolases"/>
    <property type="match status" value="1"/>
</dbReference>
<dbReference type="Gene3D" id="3.40.50.300">
    <property type="entry name" value="P-loop containing nucleotide triphosphate hydrolases"/>
    <property type="match status" value="1"/>
</dbReference>
<gene>
    <name evidence="2" type="ORF">D9X91_02710</name>
</gene>
<accession>A0A3L7K363</accession>
<dbReference type="AlphaFoldDB" id="A0A3L7K363"/>
<protein>
    <submittedName>
        <fullName evidence="2">MoxR family ATPase</fullName>
    </submittedName>
</protein>
<comment type="caution">
    <text evidence="2">The sequence shown here is derived from an EMBL/GenBank/DDBJ whole genome shotgun (WGS) entry which is preliminary data.</text>
</comment>
<dbReference type="InterPro" id="IPR027417">
    <property type="entry name" value="P-loop_NTPase"/>
</dbReference>
<dbReference type="CDD" id="cd00009">
    <property type="entry name" value="AAA"/>
    <property type="match status" value="1"/>
</dbReference>
<dbReference type="InterPro" id="IPR003593">
    <property type="entry name" value="AAA+_ATPase"/>
</dbReference>
<dbReference type="InterPro" id="IPR050764">
    <property type="entry name" value="CbbQ/NirQ/NorQ/GpvN"/>
</dbReference>
<dbReference type="SMART" id="SM00382">
    <property type="entry name" value="AAA"/>
    <property type="match status" value="1"/>
</dbReference>
<dbReference type="PANTHER" id="PTHR42759:SF5">
    <property type="entry name" value="METHANOL DEHYDROGENASE REGULATOR"/>
    <property type="match status" value="1"/>
</dbReference>
<dbReference type="RefSeq" id="WP_121679465.1">
    <property type="nucleotide sequence ID" value="NZ_RCVZ01000002.1"/>
</dbReference>
<evidence type="ECO:0000313" key="3">
    <source>
        <dbReference type="Proteomes" id="UP000276770"/>
    </source>
</evidence>
<organism evidence="2 3">
    <name type="scientific">Falsibacillus albus</name>
    <dbReference type="NCBI Taxonomy" id="2478915"/>
    <lineage>
        <taxon>Bacteria</taxon>
        <taxon>Bacillati</taxon>
        <taxon>Bacillota</taxon>
        <taxon>Bacilli</taxon>
        <taxon>Bacillales</taxon>
        <taxon>Bacillaceae</taxon>
        <taxon>Falsibacillus</taxon>
    </lineage>
</organism>
<dbReference type="Pfam" id="PF07726">
    <property type="entry name" value="AAA_3"/>
    <property type="match status" value="1"/>
</dbReference>
<dbReference type="Pfam" id="PF17863">
    <property type="entry name" value="AAA_lid_2"/>
    <property type="match status" value="1"/>
</dbReference>
<evidence type="ECO:0000259" key="1">
    <source>
        <dbReference type="SMART" id="SM00382"/>
    </source>
</evidence>
<evidence type="ECO:0000313" key="2">
    <source>
        <dbReference type="EMBL" id="RLQ97516.1"/>
    </source>
</evidence>
<keyword evidence="3" id="KW-1185">Reference proteome</keyword>
<dbReference type="InterPro" id="IPR011703">
    <property type="entry name" value="ATPase_AAA-3"/>
</dbReference>
<dbReference type="GO" id="GO:0005524">
    <property type="term" value="F:ATP binding"/>
    <property type="evidence" value="ECO:0007669"/>
    <property type="project" value="InterPro"/>
</dbReference>